<protein>
    <submittedName>
        <fullName evidence="2">Uncharacterized protein</fullName>
    </submittedName>
</protein>
<keyword evidence="3" id="KW-1185">Reference proteome</keyword>
<organism evidence="2 3">
    <name type="scientific">Periplaneta americana</name>
    <name type="common">American cockroach</name>
    <name type="synonym">Blatta americana</name>
    <dbReference type="NCBI Taxonomy" id="6978"/>
    <lineage>
        <taxon>Eukaryota</taxon>
        <taxon>Metazoa</taxon>
        <taxon>Ecdysozoa</taxon>
        <taxon>Arthropoda</taxon>
        <taxon>Hexapoda</taxon>
        <taxon>Insecta</taxon>
        <taxon>Pterygota</taxon>
        <taxon>Neoptera</taxon>
        <taxon>Polyneoptera</taxon>
        <taxon>Dictyoptera</taxon>
        <taxon>Blattodea</taxon>
        <taxon>Blattoidea</taxon>
        <taxon>Blattidae</taxon>
        <taxon>Blattinae</taxon>
        <taxon>Periplaneta</taxon>
    </lineage>
</organism>
<dbReference type="PANTHER" id="PTHR21301:SF11">
    <property type="entry name" value="GIY-YIG DOMAIN-CONTAINING PROTEIN"/>
    <property type="match status" value="1"/>
</dbReference>
<dbReference type="EMBL" id="JAJSOF020000015">
    <property type="protein sequence ID" value="KAJ4441143.1"/>
    <property type="molecule type" value="Genomic_DNA"/>
</dbReference>
<gene>
    <name evidence="2" type="ORF">ANN_10993</name>
</gene>
<sequence length="267" mass="30002">LICERRGECSARVHLEVGSHQFLKEGDHTHAPDWGNCRAIKVLADIKESAQSSNKATSSILNRHVSAVSSTEEKVVCEASVIEWSDNENHVTVVALHKTGKSAFEIFTTPKKLRVSRMFTGPSTGSLIVSLRPSRTTVRTRKLVKAVAARTWRNPVRKQSVIDCEIHGQYVRDLEPQKTSLGGLGIHLNSHHTQIQFTMETENDGQLPFWDVLVCRKKNGFLGHKVYWKPMHTNRYLHKDSPSPQTEAGDDENFVRPGQADFRSTTP</sequence>
<dbReference type="PANTHER" id="PTHR21301">
    <property type="entry name" value="REVERSE TRANSCRIPTASE"/>
    <property type="match status" value="1"/>
</dbReference>
<name>A0ABQ8T4H0_PERAM</name>
<evidence type="ECO:0000313" key="3">
    <source>
        <dbReference type="Proteomes" id="UP001148838"/>
    </source>
</evidence>
<reference evidence="2 3" key="1">
    <citation type="journal article" date="2022" name="Allergy">
        <title>Genome assembly and annotation of Periplaneta americana reveal a comprehensive cockroach allergen profile.</title>
        <authorList>
            <person name="Wang L."/>
            <person name="Xiong Q."/>
            <person name="Saelim N."/>
            <person name="Wang L."/>
            <person name="Nong W."/>
            <person name="Wan A.T."/>
            <person name="Shi M."/>
            <person name="Liu X."/>
            <person name="Cao Q."/>
            <person name="Hui J.H.L."/>
            <person name="Sookrung N."/>
            <person name="Leung T.F."/>
            <person name="Tungtrongchitr A."/>
            <person name="Tsui S.K.W."/>
        </authorList>
    </citation>
    <scope>NUCLEOTIDE SEQUENCE [LARGE SCALE GENOMIC DNA]</scope>
    <source>
        <strain evidence="2">PWHHKU_190912</strain>
    </source>
</reference>
<proteinExistence type="predicted"/>
<accession>A0ABQ8T4H0</accession>
<evidence type="ECO:0000313" key="2">
    <source>
        <dbReference type="EMBL" id="KAJ4441143.1"/>
    </source>
</evidence>
<feature type="region of interest" description="Disordered" evidence="1">
    <location>
        <begin position="235"/>
        <end position="267"/>
    </location>
</feature>
<dbReference type="Proteomes" id="UP001148838">
    <property type="component" value="Unassembled WGS sequence"/>
</dbReference>
<comment type="caution">
    <text evidence="2">The sequence shown here is derived from an EMBL/GenBank/DDBJ whole genome shotgun (WGS) entry which is preliminary data.</text>
</comment>
<evidence type="ECO:0000256" key="1">
    <source>
        <dbReference type="SAM" id="MobiDB-lite"/>
    </source>
</evidence>
<feature type="non-terminal residue" evidence="2">
    <location>
        <position position="1"/>
    </location>
</feature>